<name>A0ACC3NBV1_9PEZI</name>
<organism evidence="1 2">
    <name type="scientific">Vermiconidia calcicola</name>
    <dbReference type="NCBI Taxonomy" id="1690605"/>
    <lineage>
        <taxon>Eukaryota</taxon>
        <taxon>Fungi</taxon>
        <taxon>Dikarya</taxon>
        <taxon>Ascomycota</taxon>
        <taxon>Pezizomycotina</taxon>
        <taxon>Dothideomycetes</taxon>
        <taxon>Dothideomycetidae</taxon>
        <taxon>Mycosphaerellales</taxon>
        <taxon>Extremaceae</taxon>
        <taxon>Vermiconidia</taxon>
    </lineage>
</organism>
<gene>
    <name evidence="1" type="ORF">LTR37_008677</name>
</gene>
<accession>A0ACC3NBV1</accession>
<dbReference type="Proteomes" id="UP001281147">
    <property type="component" value="Unassembled WGS sequence"/>
</dbReference>
<keyword evidence="2" id="KW-1185">Reference proteome</keyword>
<evidence type="ECO:0000313" key="2">
    <source>
        <dbReference type="Proteomes" id="UP001281147"/>
    </source>
</evidence>
<evidence type="ECO:0000313" key="1">
    <source>
        <dbReference type="EMBL" id="KAK3713244.1"/>
    </source>
</evidence>
<proteinExistence type="predicted"/>
<protein>
    <submittedName>
        <fullName evidence="1">Uncharacterized protein</fullName>
    </submittedName>
</protein>
<dbReference type="EMBL" id="JAUTXU010000064">
    <property type="protein sequence ID" value="KAK3713244.1"/>
    <property type="molecule type" value="Genomic_DNA"/>
</dbReference>
<comment type="caution">
    <text evidence="1">The sequence shown here is derived from an EMBL/GenBank/DDBJ whole genome shotgun (WGS) entry which is preliminary data.</text>
</comment>
<sequence>METTRPRLRPTMSRRTKYWGLHPTAERKLGREAQRAEHDLRRLIGHANFIDTLMDQLGITYEQSEPNATQAAQNVDTSRKRRTVDLISDGDFDDDGSSSDDSASDSLGSDDEADDDHVLVRTQPHSPTINATVGIDESIAQMPMIERIESGIAEVTFNERDQGLTVAEVLQPMKSDEIQVSFIEVLDDTEFDDRSDRSTALVSDSITASEPHVQRDYSAYETGQWWYFRTFIRAWSDRPWNHEMTSHEFTKSPKL</sequence>
<reference evidence="1" key="1">
    <citation type="submission" date="2023-07" db="EMBL/GenBank/DDBJ databases">
        <title>Black Yeasts Isolated from many extreme environments.</title>
        <authorList>
            <person name="Coleine C."/>
            <person name="Stajich J.E."/>
            <person name="Selbmann L."/>
        </authorList>
    </citation>
    <scope>NUCLEOTIDE SEQUENCE</scope>
    <source>
        <strain evidence="1">CCFEE 5714</strain>
    </source>
</reference>